<evidence type="ECO:0000313" key="1">
    <source>
        <dbReference type="EMBL" id="MED6245650.1"/>
    </source>
</evidence>
<proteinExistence type="predicted"/>
<dbReference type="EMBL" id="JAHUTI010041021">
    <property type="protein sequence ID" value="MED6245650.1"/>
    <property type="molecule type" value="Genomic_DNA"/>
</dbReference>
<dbReference type="Proteomes" id="UP001345963">
    <property type="component" value="Unassembled WGS sequence"/>
</dbReference>
<keyword evidence="2" id="KW-1185">Reference proteome</keyword>
<sequence>MKKLMSEHSPSYLTELELFCKDSCAKYFSLRYAKLVEKSQRSAAVKAQSFFDDSGGLNANTCYIFQILFMKENYIFFSFTTQSFTIIKFHKKHVCNGSMT</sequence>
<comment type="caution">
    <text evidence="1">The sequence shown here is derived from an EMBL/GenBank/DDBJ whole genome shotgun (WGS) entry which is preliminary data.</text>
</comment>
<evidence type="ECO:0000313" key="2">
    <source>
        <dbReference type="Proteomes" id="UP001345963"/>
    </source>
</evidence>
<protein>
    <submittedName>
        <fullName evidence="1">Uncharacterized protein</fullName>
    </submittedName>
</protein>
<accession>A0ABU7B7Q7</accession>
<name>A0ABU7B7Q7_9TELE</name>
<reference evidence="1 2" key="1">
    <citation type="submission" date="2021-07" db="EMBL/GenBank/DDBJ databases">
        <authorList>
            <person name="Palmer J.M."/>
        </authorList>
    </citation>
    <scope>NUCLEOTIDE SEQUENCE [LARGE SCALE GENOMIC DNA]</scope>
    <source>
        <strain evidence="1 2">AT_MEX2019</strain>
        <tissue evidence="1">Muscle</tissue>
    </source>
</reference>
<gene>
    <name evidence="1" type="ORF">ATANTOWER_006089</name>
</gene>
<organism evidence="1 2">
    <name type="scientific">Ataeniobius toweri</name>
    <dbReference type="NCBI Taxonomy" id="208326"/>
    <lineage>
        <taxon>Eukaryota</taxon>
        <taxon>Metazoa</taxon>
        <taxon>Chordata</taxon>
        <taxon>Craniata</taxon>
        <taxon>Vertebrata</taxon>
        <taxon>Euteleostomi</taxon>
        <taxon>Actinopterygii</taxon>
        <taxon>Neopterygii</taxon>
        <taxon>Teleostei</taxon>
        <taxon>Neoteleostei</taxon>
        <taxon>Acanthomorphata</taxon>
        <taxon>Ovalentaria</taxon>
        <taxon>Atherinomorphae</taxon>
        <taxon>Cyprinodontiformes</taxon>
        <taxon>Goodeidae</taxon>
        <taxon>Ataeniobius</taxon>
    </lineage>
</organism>